<gene>
    <name evidence="1" type="ORF">EDB92DRAFT_1945261</name>
</gene>
<reference evidence="1" key="1">
    <citation type="submission" date="2022-01" db="EMBL/GenBank/DDBJ databases">
        <title>Comparative genomics reveals a dynamic genome evolution in the ectomycorrhizal milk-cap (Lactarius) mushrooms.</title>
        <authorList>
            <consortium name="DOE Joint Genome Institute"/>
            <person name="Lebreton A."/>
            <person name="Tang N."/>
            <person name="Kuo A."/>
            <person name="LaButti K."/>
            <person name="Drula E."/>
            <person name="Barry K."/>
            <person name="Clum A."/>
            <person name="Lipzen A."/>
            <person name="Mousain D."/>
            <person name="Ng V."/>
            <person name="Wang R."/>
            <person name="Wang X."/>
            <person name="Dai Y."/>
            <person name="Henrissat B."/>
            <person name="Grigoriev I.V."/>
            <person name="Guerin-Laguette A."/>
            <person name="Yu F."/>
            <person name="Martin F.M."/>
        </authorList>
    </citation>
    <scope>NUCLEOTIDE SEQUENCE</scope>
    <source>
        <strain evidence="1">QP</strain>
    </source>
</reference>
<dbReference type="AlphaFoldDB" id="A0AAD4LI76"/>
<evidence type="ECO:0000313" key="1">
    <source>
        <dbReference type="EMBL" id="KAH8992477.1"/>
    </source>
</evidence>
<dbReference type="EMBL" id="JAKELL010000022">
    <property type="protein sequence ID" value="KAH8992477.1"/>
    <property type="molecule type" value="Genomic_DNA"/>
</dbReference>
<keyword evidence="2" id="KW-1185">Reference proteome</keyword>
<comment type="caution">
    <text evidence="1">The sequence shown here is derived from an EMBL/GenBank/DDBJ whole genome shotgun (WGS) entry which is preliminary data.</text>
</comment>
<evidence type="ECO:0000313" key="2">
    <source>
        <dbReference type="Proteomes" id="UP001201163"/>
    </source>
</evidence>
<proteinExistence type="predicted"/>
<dbReference type="Proteomes" id="UP001201163">
    <property type="component" value="Unassembled WGS sequence"/>
</dbReference>
<name>A0AAD4LI76_9AGAM</name>
<protein>
    <submittedName>
        <fullName evidence="1">Uncharacterized protein</fullName>
    </submittedName>
</protein>
<sequence>MTYGCQLVQARLQEAGRDAPAGSQRGGEAYTNRRTPCPAALEALAERVPSDGLRVNDEAVAPWKVLNWMAHTCYMGVVEPHTRKSWTQDLTRHGEGASIGIVHVEVALTSDDDIPPNTIYLLSSSAPAPQVVKNPRSTTAHDEAMHTNHLLHSSYVTATYGYSLV</sequence>
<organism evidence="1 2">
    <name type="scientific">Lactarius akahatsu</name>
    <dbReference type="NCBI Taxonomy" id="416441"/>
    <lineage>
        <taxon>Eukaryota</taxon>
        <taxon>Fungi</taxon>
        <taxon>Dikarya</taxon>
        <taxon>Basidiomycota</taxon>
        <taxon>Agaricomycotina</taxon>
        <taxon>Agaricomycetes</taxon>
        <taxon>Russulales</taxon>
        <taxon>Russulaceae</taxon>
        <taxon>Lactarius</taxon>
    </lineage>
</organism>
<accession>A0AAD4LI76</accession>